<keyword evidence="3" id="KW-0479">Metal-binding</keyword>
<evidence type="ECO:0000256" key="1">
    <source>
        <dbReference type="ARBA" id="ARBA00001966"/>
    </source>
</evidence>
<dbReference type="EMBL" id="UOEZ01000009">
    <property type="protein sequence ID" value="VAW34779.1"/>
    <property type="molecule type" value="Genomic_DNA"/>
</dbReference>
<dbReference type="GO" id="GO:0046872">
    <property type="term" value="F:metal ion binding"/>
    <property type="evidence" value="ECO:0007669"/>
    <property type="project" value="UniProtKB-KW"/>
</dbReference>
<dbReference type="SMART" id="SM00729">
    <property type="entry name" value="Elp3"/>
    <property type="match status" value="1"/>
</dbReference>
<evidence type="ECO:0000256" key="5">
    <source>
        <dbReference type="ARBA" id="ARBA00023014"/>
    </source>
</evidence>
<dbReference type="InterPro" id="IPR006638">
    <property type="entry name" value="Elp3/MiaA/NifB-like_rSAM"/>
</dbReference>
<name>A0A3B0VD80_9ZZZZ</name>
<dbReference type="GO" id="GO:0003824">
    <property type="term" value="F:catalytic activity"/>
    <property type="evidence" value="ECO:0007669"/>
    <property type="project" value="InterPro"/>
</dbReference>
<comment type="cofactor">
    <cofactor evidence="1">
        <name>[4Fe-4S] cluster</name>
        <dbReference type="ChEBI" id="CHEBI:49883"/>
    </cofactor>
</comment>
<dbReference type="Gene3D" id="3.80.30.20">
    <property type="entry name" value="tm_1862 like domain"/>
    <property type="match status" value="1"/>
</dbReference>
<accession>A0A3B0VD80</accession>
<dbReference type="InterPro" id="IPR007197">
    <property type="entry name" value="rSAM"/>
</dbReference>
<dbReference type="PROSITE" id="PS51918">
    <property type="entry name" value="RADICAL_SAM"/>
    <property type="match status" value="1"/>
</dbReference>
<dbReference type="CDD" id="cd01335">
    <property type="entry name" value="Radical_SAM"/>
    <property type="match status" value="1"/>
</dbReference>
<gene>
    <name evidence="7" type="ORF">MNBD_DELTA02-646</name>
</gene>
<dbReference type="InterPro" id="IPR051198">
    <property type="entry name" value="BchE-like"/>
</dbReference>
<organism evidence="7">
    <name type="scientific">hydrothermal vent metagenome</name>
    <dbReference type="NCBI Taxonomy" id="652676"/>
    <lineage>
        <taxon>unclassified sequences</taxon>
        <taxon>metagenomes</taxon>
        <taxon>ecological metagenomes</taxon>
    </lineage>
</organism>
<dbReference type="PANTHER" id="PTHR43409">
    <property type="entry name" value="ANAEROBIC MAGNESIUM-PROTOPORPHYRIN IX MONOMETHYL ESTER CYCLASE-RELATED"/>
    <property type="match status" value="1"/>
</dbReference>
<keyword evidence="4" id="KW-0408">Iron</keyword>
<keyword evidence="5" id="KW-0411">Iron-sulfur</keyword>
<dbReference type="PANTHER" id="PTHR43409:SF7">
    <property type="entry name" value="BLL1977 PROTEIN"/>
    <property type="match status" value="1"/>
</dbReference>
<dbReference type="SUPFAM" id="SSF102114">
    <property type="entry name" value="Radical SAM enzymes"/>
    <property type="match status" value="1"/>
</dbReference>
<dbReference type="InterPro" id="IPR058240">
    <property type="entry name" value="rSAM_sf"/>
</dbReference>
<dbReference type="AlphaFoldDB" id="A0A3B0VD80"/>
<evidence type="ECO:0000259" key="6">
    <source>
        <dbReference type="PROSITE" id="PS51918"/>
    </source>
</evidence>
<dbReference type="GO" id="GO:0051536">
    <property type="term" value="F:iron-sulfur cluster binding"/>
    <property type="evidence" value="ECO:0007669"/>
    <property type="project" value="UniProtKB-KW"/>
</dbReference>
<keyword evidence="2" id="KW-0949">S-adenosyl-L-methionine</keyword>
<dbReference type="InterPro" id="IPR023404">
    <property type="entry name" value="rSAM_horseshoe"/>
</dbReference>
<proteinExistence type="predicted"/>
<feature type="domain" description="Radical SAM core" evidence="6">
    <location>
        <begin position="1"/>
        <end position="191"/>
    </location>
</feature>
<evidence type="ECO:0000313" key="7">
    <source>
        <dbReference type="EMBL" id="VAW34779.1"/>
    </source>
</evidence>
<dbReference type="Pfam" id="PF04055">
    <property type="entry name" value="Radical_SAM"/>
    <property type="match status" value="1"/>
</dbReference>
<reference evidence="7" key="1">
    <citation type="submission" date="2018-06" db="EMBL/GenBank/DDBJ databases">
        <authorList>
            <person name="Zhirakovskaya E."/>
        </authorList>
    </citation>
    <scope>NUCLEOTIDE SEQUENCE</scope>
</reference>
<evidence type="ECO:0000256" key="2">
    <source>
        <dbReference type="ARBA" id="ARBA00022691"/>
    </source>
</evidence>
<protein>
    <recommendedName>
        <fullName evidence="6">Radical SAM core domain-containing protein</fullName>
    </recommendedName>
</protein>
<sequence length="267" mass="30401">MIRNAEMGITKYRVSDSNFTDGPPNYPDYPNDICKLMIELDLGLEWSCYARVDDMSEELSDLMKRAGCFGVFFGIESGDDRILKLMNKRHTVADAYEGVRLAKKYGLFSHASFIVGYPGENEESFLNTIKFIEKSRPDTVNLGQFRVEHDTPVYGIKEFELEGLGMEWKHKTMNSKEADELVVKGNERLLENGVCLGTECSFPTFMGLGLTMDESFQTMNDLDLVGLAEKAGCPEYECAVERLRDKMLNRFPKYIMEDQLAWEGSYA</sequence>
<evidence type="ECO:0000256" key="3">
    <source>
        <dbReference type="ARBA" id="ARBA00022723"/>
    </source>
</evidence>
<evidence type="ECO:0000256" key="4">
    <source>
        <dbReference type="ARBA" id="ARBA00023004"/>
    </source>
</evidence>